<dbReference type="GO" id="GO:0005737">
    <property type="term" value="C:cytoplasm"/>
    <property type="evidence" value="ECO:0007669"/>
    <property type="project" value="TreeGrafter"/>
</dbReference>
<accession>A0A220VC55</accession>
<feature type="binding site" evidence="4">
    <location>
        <position position="66"/>
    </location>
    <ligand>
        <name>(6R)-10-formyltetrahydrofolate</name>
        <dbReference type="ChEBI" id="CHEBI:195366"/>
    </ligand>
</feature>
<keyword evidence="7" id="KW-1185">Reference proteome</keyword>
<dbReference type="InterPro" id="IPR004607">
    <property type="entry name" value="GART"/>
</dbReference>
<feature type="binding site" evidence="4">
    <location>
        <position position="108"/>
    </location>
    <ligand>
        <name>(6R)-10-formyltetrahydrofolate</name>
        <dbReference type="ChEBI" id="CHEBI:195366"/>
    </ligand>
</feature>
<dbReference type="CDD" id="cd08645">
    <property type="entry name" value="FMT_core_GART"/>
    <property type="match status" value="1"/>
</dbReference>
<evidence type="ECO:0000256" key="4">
    <source>
        <dbReference type="HAMAP-Rule" id="MF_01930"/>
    </source>
</evidence>
<dbReference type="PANTHER" id="PTHR43369:SF2">
    <property type="entry name" value="PHOSPHORIBOSYLGLYCINAMIDE FORMYLTRANSFERASE"/>
    <property type="match status" value="1"/>
</dbReference>
<gene>
    <name evidence="4" type="primary">purN</name>
    <name evidence="6" type="ORF">CF386_01240</name>
</gene>
<comment type="similarity">
    <text evidence="4">Belongs to the GART family.</text>
</comment>
<dbReference type="GO" id="GO:0004644">
    <property type="term" value="F:phosphoribosylglycinamide formyltransferase activity"/>
    <property type="evidence" value="ECO:0007669"/>
    <property type="project" value="UniProtKB-UniRule"/>
</dbReference>
<keyword evidence="2 4" id="KW-0808">Transferase</keyword>
<evidence type="ECO:0000259" key="5">
    <source>
        <dbReference type="Pfam" id="PF00551"/>
    </source>
</evidence>
<feature type="binding site" evidence="4">
    <location>
        <begin position="12"/>
        <end position="14"/>
    </location>
    <ligand>
        <name>N(1)-(5-phospho-beta-D-ribosyl)glycinamide</name>
        <dbReference type="ChEBI" id="CHEBI:143788"/>
    </ligand>
</feature>
<dbReference type="Proteomes" id="UP000242175">
    <property type="component" value="Chromosome large"/>
</dbReference>
<dbReference type="EMBL" id="CP022355">
    <property type="protein sequence ID" value="ASK77796.1"/>
    <property type="molecule type" value="Genomic_DNA"/>
</dbReference>
<feature type="active site" description="Proton donor" evidence="4">
    <location>
        <position position="110"/>
    </location>
</feature>
<feature type="binding site" evidence="4">
    <location>
        <begin position="91"/>
        <end position="94"/>
    </location>
    <ligand>
        <name>(6R)-10-formyltetrahydrofolate</name>
        <dbReference type="ChEBI" id="CHEBI:195366"/>
    </ligand>
</feature>
<comment type="function">
    <text evidence="4">Catalyzes the transfer of a formyl group from 10-formyltetrahydrofolate to 5-phospho-ribosyl-glycinamide (GAR), producing 5-phospho-ribosyl-N-formylglycinamide (FGAR) and tetrahydrofolate.</text>
</comment>
<comment type="pathway">
    <text evidence="1 4">Purine metabolism; IMP biosynthesis via de novo pathway; N(2)-formyl-N(1)-(5-phospho-D-ribosyl)glycinamide from N(1)-(5-phospho-D-ribosyl)glycinamide (10-formyl THF route): step 1/1.</text>
</comment>
<dbReference type="EC" id="2.1.2.2" evidence="4"/>
<evidence type="ECO:0000313" key="7">
    <source>
        <dbReference type="Proteomes" id="UP000242175"/>
    </source>
</evidence>
<feature type="domain" description="Formyl transferase N-terminal" evidence="5">
    <location>
        <begin position="2"/>
        <end position="183"/>
    </location>
</feature>
<proteinExistence type="inferred from homology"/>
<dbReference type="Pfam" id="PF00551">
    <property type="entry name" value="Formyl_trans_N"/>
    <property type="match status" value="1"/>
</dbReference>
<dbReference type="NCBIfam" id="TIGR00639">
    <property type="entry name" value="PurN"/>
    <property type="match status" value="1"/>
</dbReference>
<dbReference type="RefSeq" id="WP_089072706.1">
    <property type="nucleotide sequence ID" value="NZ_CBCSAM010000007.1"/>
</dbReference>
<dbReference type="KEGG" id="pmai:CF386_01240"/>
<evidence type="ECO:0000256" key="1">
    <source>
        <dbReference type="ARBA" id="ARBA00005054"/>
    </source>
</evidence>
<dbReference type="GO" id="GO:0006189">
    <property type="term" value="P:'de novo' IMP biosynthetic process"/>
    <property type="evidence" value="ECO:0007669"/>
    <property type="project" value="UniProtKB-UniRule"/>
</dbReference>
<name>A0A220VC55_9GAMM</name>
<dbReference type="AlphaFoldDB" id="A0A220VC55"/>
<dbReference type="OrthoDB" id="9806170at2"/>
<sequence length="222" mass="25440">MKKIIILVSGNGSNMESIIKSCQNKSIHDTEVSLVISNKNNALALKKANNLGVKTKVLENACFPCRELYDQELLHIIKQYDCDLIILAGFMRILTPKFIDAFKNKIINIHPSLLPKFPGLHTHKRAIENNEIYHGTTIHYVIPELDAGPIIFQKKFKIESHDCEQTLYKKVQEIEHQLYPKTINLLLNKNVSISKMNVNIESIDTKSANFDIDTYQSFFKKL</sequence>
<evidence type="ECO:0000256" key="3">
    <source>
        <dbReference type="ARBA" id="ARBA00022755"/>
    </source>
</evidence>
<reference evidence="6 7" key="1">
    <citation type="journal article" date="2016" name="Int. J. Syst. Evol. Microbiol.">
        <title>Paraphotobacterium marinum gen. nov., sp. nov., a member of the family Vibrionaceae, isolated from surface seawater.</title>
        <authorList>
            <person name="Huang Z."/>
            <person name="Dong C."/>
            <person name="Shao Z."/>
        </authorList>
    </citation>
    <scope>NUCLEOTIDE SEQUENCE [LARGE SCALE GENOMIC DNA]</scope>
    <source>
        <strain evidence="6 7">NSCS20N07D</strain>
    </source>
</reference>
<protein>
    <recommendedName>
        <fullName evidence="4">Phosphoribosylglycinamide formyltransferase</fullName>
        <ecNumber evidence="4">2.1.2.2</ecNumber>
    </recommendedName>
    <alternativeName>
        <fullName evidence="4">5'-phosphoribosylglycinamide transformylase</fullName>
    </alternativeName>
    <alternativeName>
        <fullName evidence="4">GAR transformylase</fullName>
        <shortName evidence="4">GART</shortName>
    </alternativeName>
</protein>
<organism evidence="6 7">
    <name type="scientific">Paraphotobacterium marinum</name>
    <dbReference type="NCBI Taxonomy" id="1755811"/>
    <lineage>
        <taxon>Bacteria</taxon>
        <taxon>Pseudomonadati</taxon>
        <taxon>Pseudomonadota</taxon>
        <taxon>Gammaproteobacteria</taxon>
        <taxon>Vibrionales</taxon>
        <taxon>Vibrionaceae</taxon>
        <taxon>Paraphotobacterium</taxon>
    </lineage>
</organism>
<dbReference type="SUPFAM" id="SSF53328">
    <property type="entry name" value="Formyltransferase"/>
    <property type="match status" value="1"/>
</dbReference>
<dbReference type="InterPro" id="IPR036477">
    <property type="entry name" value="Formyl_transf_N_sf"/>
</dbReference>
<dbReference type="HAMAP" id="MF_01930">
    <property type="entry name" value="PurN"/>
    <property type="match status" value="1"/>
</dbReference>
<dbReference type="Gene3D" id="3.40.50.170">
    <property type="entry name" value="Formyl transferase, N-terminal domain"/>
    <property type="match status" value="1"/>
</dbReference>
<dbReference type="PANTHER" id="PTHR43369">
    <property type="entry name" value="PHOSPHORIBOSYLGLYCINAMIDE FORMYLTRANSFERASE"/>
    <property type="match status" value="1"/>
</dbReference>
<evidence type="ECO:0000256" key="2">
    <source>
        <dbReference type="ARBA" id="ARBA00022679"/>
    </source>
</evidence>
<keyword evidence="3 4" id="KW-0658">Purine biosynthesis</keyword>
<evidence type="ECO:0000313" key="6">
    <source>
        <dbReference type="EMBL" id="ASK77796.1"/>
    </source>
</evidence>
<feature type="site" description="Raises pKa of active site His" evidence="4">
    <location>
        <position position="146"/>
    </location>
</feature>
<comment type="catalytic activity">
    <reaction evidence="4">
        <text>N(1)-(5-phospho-beta-D-ribosyl)glycinamide + (6R)-10-formyltetrahydrofolate = N(2)-formyl-N(1)-(5-phospho-beta-D-ribosyl)glycinamide + (6S)-5,6,7,8-tetrahydrofolate + H(+)</text>
        <dbReference type="Rhea" id="RHEA:15053"/>
        <dbReference type="ChEBI" id="CHEBI:15378"/>
        <dbReference type="ChEBI" id="CHEBI:57453"/>
        <dbReference type="ChEBI" id="CHEBI:143788"/>
        <dbReference type="ChEBI" id="CHEBI:147286"/>
        <dbReference type="ChEBI" id="CHEBI:195366"/>
        <dbReference type="EC" id="2.1.2.2"/>
    </reaction>
</comment>
<dbReference type="InterPro" id="IPR002376">
    <property type="entry name" value="Formyl_transf_N"/>
</dbReference>
<dbReference type="UniPathway" id="UPA00074">
    <property type="reaction ID" value="UER00126"/>
</dbReference>